<evidence type="ECO:0000256" key="1">
    <source>
        <dbReference type="ARBA" id="ARBA00023015"/>
    </source>
</evidence>
<dbReference type="InterPro" id="IPR023772">
    <property type="entry name" value="DNA-bd_HTH_TetR-type_CS"/>
</dbReference>
<dbReference type="Pfam" id="PF21943">
    <property type="entry name" value="TetR_C_46"/>
    <property type="match status" value="1"/>
</dbReference>
<dbReference type="SUPFAM" id="SSF48498">
    <property type="entry name" value="Tetracyclin repressor-like, C-terminal domain"/>
    <property type="match status" value="1"/>
</dbReference>
<feature type="DNA-binding region" description="H-T-H motif" evidence="4">
    <location>
        <begin position="31"/>
        <end position="50"/>
    </location>
</feature>
<keyword evidence="2 4" id="KW-0238">DNA-binding</keyword>
<reference evidence="6" key="1">
    <citation type="submission" date="2022-10" db="EMBL/GenBank/DDBJ databases">
        <title>The WGS of Solirubrobacter sp. CPCC 204708.</title>
        <authorList>
            <person name="Jiang Z."/>
        </authorList>
    </citation>
    <scope>NUCLEOTIDE SEQUENCE</scope>
    <source>
        <strain evidence="6">CPCC 204708</strain>
    </source>
</reference>
<name>A0ABT4RNP3_9ACTN</name>
<evidence type="ECO:0000256" key="3">
    <source>
        <dbReference type="ARBA" id="ARBA00023163"/>
    </source>
</evidence>
<evidence type="ECO:0000313" key="7">
    <source>
        <dbReference type="Proteomes" id="UP001147700"/>
    </source>
</evidence>
<dbReference type="Proteomes" id="UP001147700">
    <property type="component" value="Unassembled WGS sequence"/>
</dbReference>
<dbReference type="InterPro" id="IPR001647">
    <property type="entry name" value="HTH_TetR"/>
</dbReference>
<dbReference type="InterPro" id="IPR036271">
    <property type="entry name" value="Tet_transcr_reg_TetR-rel_C_sf"/>
</dbReference>
<dbReference type="InterPro" id="IPR050109">
    <property type="entry name" value="HTH-type_TetR-like_transc_reg"/>
</dbReference>
<dbReference type="RefSeq" id="WP_202955043.1">
    <property type="nucleotide sequence ID" value="NZ_JAPCID010000032.1"/>
</dbReference>
<protein>
    <submittedName>
        <fullName evidence="6">TetR/AcrR family transcriptional regulator</fullName>
    </submittedName>
</protein>
<dbReference type="InterPro" id="IPR054129">
    <property type="entry name" value="DesT_TetR_C"/>
</dbReference>
<evidence type="ECO:0000313" key="6">
    <source>
        <dbReference type="EMBL" id="MDA0140038.1"/>
    </source>
</evidence>
<feature type="domain" description="HTH tetR-type" evidence="5">
    <location>
        <begin position="8"/>
        <end position="68"/>
    </location>
</feature>
<dbReference type="PANTHER" id="PTHR30055:SF158">
    <property type="entry name" value="POSSIBLE TRANSCRIPTIONAL REGULATORY PROTEIN (PROBABLY TETR-FAMILY)"/>
    <property type="match status" value="1"/>
</dbReference>
<comment type="caution">
    <text evidence="6">The sequence shown here is derived from an EMBL/GenBank/DDBJ whole genome shotgun (WGS) entry which is preliminary data.</text>
</comment>
<proteinExistence type="predicted"/>
<dbReference type="SUPFAM" id="SSF46689">
    <property type="entry name" value="Homeodomain-like"/>
    <property type="match status" value="1"/>
</dbReference>
<dbReference type="PRINTS" id="PR00455">
    <property type="entry name" value="HTHTETR"/>
</dbReference>
<evidence type="ECO:0000256" key="4">
    <source>
        <dbReference type="PROSITE-ProRule" id="PRU00335"/>
    </source>
</evidence>
<dbReference type="PANTHER" id="PTHR30055">
    <property type="entry name" value="HTH-TYPE TRANSCRIPTIONAL REGULATOR RUTR"/>
    <property type="match status" value="1"/>
</dbReference>
<keyword evidence="7" id="KW-1185">Reference proteome</keyword>
<sequence length="191" mass="20797">MRTRLPRAEREQQTLDQARALFAAHGYAAVTMDQVAAAVGVTKPLLYNYFGNKEQLFLACMKPAADALTEHVVSAVSNASDAAEALRDGIHAFFGFLDADRDAWLMLHDDSLPSGGEIAARVTEYRDGMEAMVTAALASRTESRAVEPLSVAIFGAAEALGRWWLRTGAMSAERTAELLIRTIEPGLKRTR</sequence>
<dbReference type="EMBL" id="JAPCID010000032">
    <property type="protein sequence ID" value="MDA0140038.1"/>
    <property type="molecule type" value="Genomic_DNA"/>
</dbReference>
<dbReference type="PROSITE" id="PS01081">
    <property type="entry name" value="HTH_TETR_1"/>
    <property type="match status" value="1"/>
</dbReference>
<gene>
    <name evidence="6" type="ORF">OJ962_21215</name>
</gene>
<evidence type="ECO:0000259" key="5">
    <source>
        <dbReference type="PROSITE" id="PS50977"/>
    </source>
</evidence>
<keyword evidence="3" id="KW-0804">Transcription</keyword>
<keyword evidence="1" id="KW-0805">Transcription regulation</keyword>
<dbReference type="Gene3D" id="1.10.357.10">
    <property type="entry name" value="Tetracycline Repressor, domain 2"/>
    <property type="match status" value="1"/>
</dbReference>
<dbReference type="PROSITE" id="PS50977">
    <property type="entry name" value="HTH_TETR_2"/>
    <property type="match status" value="1"/>
</dbReference>
<evidence type="ECO:0000256" key="2">
    <source>
        <dbReference type="ARBA" id="ARBA00023125"/>
    </source>
</evidence>
<accession>A0ABT4RNP3</accession>
<dbReference type="InterPro" id="IPR009057">
    <property type="entry name" value="Homeodomain-like_sf"/>
</dbReference>
<organism evidence="6 7">
    <name type="scientific">Solirubrobacter deserti</name>
    <dbReference type="NCBI Taxonomy" id="2282478"/>
    <lineage>
        <taxon>Bacteria</taxon>
        <taxon>Bacillati</taxon>
        <taxon>Actinomycetota</taxon>
        <taxon>Thermoleophilia</taxon>
        <taxon>Solirubrobacterales</taxon>
        <taxon>Solirubrobacteraceae</taxon>
        <taxon>Solirubrobacter</taxon>
    </lineage>
</organism>
<dbReference type="Pfam" id="PF00440">
    <property type="entry name" value="TetR_N"/>
    <property type="match status" value="1"/>
</dbReference>